<dbReference type="InterPro" id="IPR036942">
    <property type="entry name" value="Beta-barrel_TonB_sf"/>
</dbReference>
<dbReference type="NCBIfam" id="TIGR04056">
    <property type="entry name" value="OMP_RagA_SusC"/>
    <property type="match status" value="1"/>
</dbReference>
<dbReference type="Pfam" id="PF00593">
    <property type="entry name" value="TonB_dep_Rec_b-barrel"/>
    <property type="match status" value="1"/>
</dbReference>
<protein>
    <submittedName>
        <fullName evidence="12">SusC/RagA family TonB-linked outer membrane protein</fullName>
    </submittedName>
</protein>
<dbReference type="InterPro" id="IPR012910">
    <property type="entry name" value="Plug_dom"/>
</dbReference>
<keyword evidence="4 8" id="KW-0812">Transmembrane</keyword>
<sequence length="941" mass="103999">MPINVLNFVNMNVKIKALTAGVLFFMGGATVMAQKKDSVKDEKSIDEVVIVGFGQKKSVKEVTGAVSSLKSDAIQDVPVASIDKMLQGRVTGVMTGNSSGQPGGMASVRVRGISSINGVVSPIYILDGVRIANGDLTTANTTANILANLNPDDVESVTILKDAVSTAVYGADAGAGVVVINTKSGKKGKPRFNFSFNYGFNDKAVKQHERFKTADWLTYLADAYNNRYATSYTGDTFATALGVNKDIDSDWAKTVQKLGYQQNADFSMSGGNDRMTYYTSANYFNQESIVRNSYFNRLAFTNKIAYQATDKFKLTTDIQFSYSKLSTLSEGGAFANPILAQYFNRPTDPTKNPDGSWYWIASTGRLSNGMFNPGAVTDMNYSNAGTFRTYANLGLEYKILKNLTYKFVFSPEYIQIEEDRYWNPIHGDGRNYGGYQRTSNNRYFNFNVQNILDYNYKLGLHNFGASLIQEAYKTDNRFLSATGITVGTPTLQTLSNFVVPFGYAGSSGVSSRYGYAATGHYDYDKLVLLDASYRRDVLSQFMPENKAGNFWSVGVGLDLARLNFVKNINAISMFKLRSSYGKLGNQVSANPYALYNYNTNYNDYAAATYSGVMNPNLRWETVNPFNVGIDIGLFNDRITLSAEYFNKKTKDLIYNLPLQTSQGLVSYPDNIGSLVNKGYEFAINTVILKGNRDDIRWTLGFNLSTLDNEITELYGGNVNGSTTTLRVGEGVRTWYLRKWAGVDAATGAPLWYINGVDGATTSNYNTAQQAVQGSMLNKVYGGANTSISYKGFALDLQFAYGFGSKIYDDWALYTYSDGQYTVNYPGYGEVFGDYWTPTNTGASNPKPMYGNTTLSNRASTRFLYDGDYIRLSNAKFSYTFNGDFLKGSGLNSVQVYVMANNAYTYLFDKKLKFDPEVNIAGASNLGLPILKSYLFGFSLNF</sequence>
<dbReference type="InterPro" id="IPR000531">
    <property type="entry name" value="Beta-barrel_TonB"/>
</dbReference>
<dbReference type="EMBL" id="BMLV01000002">
    <property type="protein sequence ID" value="GGP03042.1"/>
    <property type="molecule type" value="Genomic_DNA"/>
</dbReference>
<keyword evidence="6 8" id="KW-0472">Membrane</keyword>
<evidence type="ECO:0000259" key="10">
    <source>
        <dbReference type="Pfam" id="PF00593"/>
    </source>
</evidence>
<evidence type="ECO:0000256" key="4">
    <source>
        <dbReference type="ARBA" id="ARBA00022692"/>
    </source>
</evidence>
<organism evidence="12 13">
    <name type="scientific">Cloacibacterium rupense</name>
    <dbReference type="NCBI Taxonomy" id="517423"/>
    <lineage>
        <taxon>Bacteria</taxon>
        <taxon>Pseudomonadati</taxon>
        <taxon>Bacteroidota</taxon>
        <taxon>Flavobacteriia</taxon>
        <taxon>Flavobacteriales</taxon>
        <taxon>Weeksellaceae</taxon>
    </lineage>
</organism>
<dbReference type="Gene3D" id="2.40.170.20">
    <property type="entry name" value="TonB-dependent receptor, beta-barrel domain"/>
    <property type="match status" value="1"/>
</dbReference>
<keyword evidence="13" id="KW-1185">Reference proteome</keyword>
<comment type="caution">
    <text evidence="12">The sequence shown here is derived from an EMBL/GenBank/DDBJ whole genome shotgun (WGS) entry which is preliminary data.</text>
</comment>
<evidence type="ECO:0000256" key="8">
    <source>
        <dbReference type="PROSITE-ProRule" id="PRU01360"/>
    </source>
</evidence>
<keyword evidence="5 9" id="KW-0798">TonB box</keyword>
<dbReference type="SUPFAM" id="SSF56935">
    <property type="entry name" value="Porins"/>
    <property type="match status" value="1"/>
</dbReference>
<gene>
    <name evidence="12" type="ORF">GCM10010992_09860</name>
</gene>
<comment type="similarity">
    <text evidence="8 9">Belongs to the TonB-dependent receptor family.</text>
</comment>
<feature type="domain" description="TonB-dependent receptor-like beta-barrel" evidence="10">
    <location>
        <begin position="345"/>
        <end position="812"/>
    </location>
</feature>
<accession>A0ABQ2NIN6</accession>
<keyword evidence="7 8" id="KW-0998">Cell outer membrane</keyword>
<name>A0ABQ2NIN6_9FLAO</name>
<dbReference type="Proteomes" id="UP000620064">
    <property type="component" value="Unassembled WGS sequence"/>
</dbReference>
<evidence type="ECO:0000313" key="12">
    <source>
        <dbReference type="EMBL" id="GGP03042.1"/>
    </source>
</evidence>
<dbReference type="InterPro" id="IPR039426">
    <property type="entry name" value="TonB-dep_rcpt-like"/>
</dbReference>
<evidence type="ECO:0000259" key="11">
    <source>
        <dbReference type="Pfam" id="PF07715"/>
    </source>
</evidence>
<evidence type="ECO:0000256" key="3">
    <source>
        <dbReference type="ARBA" id="ARBA00022452"/>
    </source>
</evidence>
<evidence type="ECO:0000256" key="7">
    <source>
        <dbReference type="ARBA" id="ARBA00023237"/>
    </source>
</evidence>
<evidence type="ECO:0000256" key="2">
    <source>
        <dbReference type="ARBA" id="ARBA00022448"/>
    </source>
</evidence>
<dbReference type="Gene3D" id="2.170.130.10">
    <property type="entry name" value="TonB-dependent receptor, plug domain"/>
    <property type="match status" value="1"/>
</dbReference>
<comment type="subcellular location">
    <subcellularLocation>
        <location evidence="1 8">Cell outer membrane</location>
        <topology evidence="1 8">Multi-pass membrane protein</topology>
    </subcellularLocation>
</comment>
<keyword evidence="3 8" id="KW-1134">Transmembrane beta strand</keyword>
<evidence type="ECO:0000256" key="5">
    <source>
        <dbReference type="ARBA" id="ARBA00023077"/>
    </source>
</evidence>
<dbReference type="InterPro" id="IPR023996">
    <property type="entry name" value="TonB-dep_OMP_SusC/RagA"/>
</dbReference>
<dbReference type="Pfam" id="PF07715">
    <property type="entry name" value="Plug"/>
    <property type="match status" value="1"/>
</dbReference>
<evidence type="ECO:0000256" key="6">
    <source>
        <dbReference type="ARBA" id="ARBA00023136"/>
    </source>
</evidence>
<dbReference type="InterPro" id="IPR037066">
    <property type="entry name" value="Plug_dom_sf"/>
</dbReference>
<proteinExistence type="inferred from homology"/>
<evidence type="ECO:0000313" key="13">
    <source>
        <dbReference type="Proteomes" id="UP000620064"/>
    </source>
</evidence>
<reference evidence="13" key="1">
    <citation type="journal article" date="2019" name="Int. J. Syst. Evol. Microbiol.">
        <title>The Global Catalogue of Microorganisms (GCM) 10K type strain sequencing project: providing services to taxonomists for standard genome sequencing and annotation.</title>
        <authorList>
            <consortium name="The Broad Institute Genomics Platform"/>
            <consortium name="The Broad Institute Genome Sequencing Center for Infectious Disease"/>
            <person name="Wu L."/>
            <person name="Ma J."/>
        </authorList>
    </citation>
    <scope>NUCLEOTIDE SEQUENCE [LARGE SCALE GENOMIC DNA]</scope>
    <source>
        <strain evidence="13">CGMCC 1.7656</strain>
    </source>
</reference>
<feature type="domain" description="TonB-dependent receptor plug" evidence="11">
    <location>
        <begin position="59"/>
        <end position="177"/>
    </location>
</feature>
<evidence type="ECO:0000256" key="1">
    <source>
        <dbReference type="ARBA" id="ARBA00004571"/>
    </source>
</evidence>
<dbReference type="PROSITE" id="PS52016">
    <property type="entry name" value="TONB_DEPENDENT_REC_3"/>
    <property type="match status" value="1"/>
</dbReference>
<evidence type="ECO:0000256" key="9">
    <source>
        <dbReference type="RuleBase" id="RU003357"/>
    </source>
</evidence>
<keyword evidence="2 8" id="KW-0813">Transport</keyword>